<dbReference type="GO" id="GO:0008757">
    <property type="term" value="F:S-adenosylmethionine-dependent methyltransferase activity"/>
    <property type="evidence" value="ECO:0007669"/>
    <property type="project" value="InterPro"/>
</dbReference>
<dbReference type="InterPro" id="IPR029063">
    <property type="entry name" value="SAM-dependent_MTases_sf"/>
</dbReference>
<evidence type="ECO:0000259" key="4">
    <source>
        <dbReference type="Pfam" id="PF08241"/>
    </source>
</evidence>
<dbReference type="RefSeq" id="WP_141449648.1">
    <property type="nucleotide sequence ID" value="NZ_CP041217.1"/>
</dbReference>
<dbReference type="KEGG" id="saca:FFV09_20980"/>
<dbReference type="AlphaFoldDB" id="A0A4Y6V3A6"/>
<dbReference type="CDD" id="cd02440">
    <property type="entry name" value="AdoMet_MTases"/>
    <property type="match status" value="1"/>
</dbReference>
<dbReference type="GO" id="GO:0032259">
    <property type="term" value="P:methylation"/>
    <property type="evidence" value="ECO:0007669"/>
    <property type="project" value="UniProtKB-KW"/>
</dbReference>
<dbReference type="Gene3D" id="3.40.50.150">
    <property type="entry name" value="Vaccinia Virus protein VP39"/>
    <property type="match status" value="1"/>
</dbReference>
<name>A0A4Y6V3A6_SACBS</name>
<keyword evidence="6" id="KW-1185">Reference proteome</keyword>
<dbReference type="EMBL" id="CP041217">
    <property type="protein sequence ID" value="QDH23111.1"/>
    <property type="molecule type" value="Genomic_DNA"/>
</dbReference>
<dbReference type="PANTHER" id="PTHR43464">
    <property type="entry name" value="METHYLTRANSFERASE"/>
    <property type="match status" value="1"/>
</dbReference>
<dbReference type="Pfam" id="PF08241">
    <property type="entry name" value="Methyltransf_11"/>
    <property type="match status" value="1"/>
</dbReference>
<keyword evidence="3" id="KW-0949">S-adenosyl-L-methionine</keyword>
<evidence type="ECO:0000256" key="3">
    <source>
        <dbReference type="ARBA" id="ARBA00022691"/>
    </source>
</evidence>
<feature type="domain" description="Methyltransferase type 11" evidence="4">
    <location>
        <begin position="42"/>
        <end position="143"/>
    </location>
</feature>
<keyword evidence="1 5" id="KW-0489">Methyltransferase</keyword>
<reference evidence="5 6" key="1">
    <citation type="submission" date="2019-06" db="EMBL/GenBank/DDBJ databases">
        <title>Saccharibacillus brassicae sp. nov., an endophytic bacterium isolated from Chinese cabbage seeds (Brassica pekinensis).</title>
        <authorList>
            <person name="Jiang L."/>
            <person name="Lee J."/>
            <person name="Kim S.W."/>
        </authorList>
    </citation>
    <scope>NUCLEOTIDE SEQUENCE [LARGE SCALE GENOMIC DNA]</scope>
    <source>
        <strain evidence="6">KCTC 43072 / ATSA2</strain>
    </source>
</reference>
<keyword evidence="2 5" id="KW-0808">Transferase</keyword>
<gene>
    <name evidence="5" type="ORF">FFV09_20980</name>
</gene>
<dbReference type="SUPFAM" id="SSF53335">
    <property type="entry name" value="S-adenosyl-L-methionine-dependent methyltransferases"/>
    <property type="match status" value="1"/>
</dbReference>
<protein>
    <submittedName>
        <fullName evidence="5">Class I SAM-dependent methyltransferase</fullName>
    </submittedName>
</protein>
<evidence type="ECO:0000256" key="2">
    <source>
        <dbReference type="ARBA" id="ARBA00022679"/>
    </source>
</evidence>
<dbReference type="OrthoDB" id="9810615at2"/>
<dbReference type="Proteomes" id="UP000316968">
    <property type="component" value="Chromosome"/>
</dbReference>
<evidence type="ECO:0000313" key="5">
    <source>
        <dbReference type="EMBL" id="QDH23111.1"/>
    </source>
</evidence>
<dbReference type="InterPro" id="IPR013216">
    <property type="entry name" value="Methyltransf_11"/>
</dbReference>
<accession>A0A4Y6V3A6</accession>
<sequence length="272" mass="30720">MTNLIDYYSAFDEWGRLDREPIEYIVNLHHLLAHLPRQARVLDNGAGPGKYAVALAKKGFRLTLTDLTPRLVETAEIKAREEGVSDRFDGFHARDARDLNGLGDASFDASLMLGPLYHLQRAEDRDLAVRELRRVTRPGGLVFVAFMPRTSFLRKSLAQPSAWRPNDTAAGLNRFMASGAFDHADEGRFTGAYYFDINEIEPFMESRGFESLKLVASSSVAGSMTPEQWDYWRERGEEEYAAVVSHLIDVSDDRHILGLSPHVLYIGRRSEN</sequence>
<evidence type="ECO:0000256" key="1">
    <source>
        <dbReference type="ARBA" id="ARBA00022603"/>
    </source>
</evidence>
<evidence type="ECO:0000313" key="6">
    <source>
        <dbReference type="Proteomes" id="UP000316968"/>
    </source>
</evidence>
<proteinExistence type="predicted"/>
<organism evidence="5 6">
    <name type="scientific">Saccharibacillus brassicae</name>
    <dbReference type="NCBI Taxonomy" id="2583377"/>
    <lineage>
        <taxon>Bacteria</taxon>
        <taxon>Bacillati</taxon>
        <taxon>Bacillota</taxon>
        <taxon>Bacilli</taxon>
        <taxon>Bacillales</taxon>
        <taxon>Paenibacillaceae</taxon>
        <taxon>Saccharibacillus</taxon>
    </lineage>
</organism>
<dbReference type="PANTHER" id="PTHR43464:SF19">
    <property type="entry name" value="UBIQUINONE BIOSYNTHESIS O-METHYLTRANSFERASE, MITOCHONDRIAL"/>
    <property type="match status" value="1"/>
</dbReference>